<dbReference type="InParanoid" id="G0MUU1"/>
<keyword evidence="3" id="KW-1185">Reference proteome</keyword>
<feature type="compositionally biased region" description="Acidic residues" evidence="1">
    <location>
        <begin position="209"/>
        <end position="244"/>
    </location>
</feature>
<feature type="compositionally biased region" description="Basic and acidic residues" evidence="1">
    <location>
        <begin position="181"/>
        <end position="192"/>
    </location>
</feature>
<dbReference type="Proteomes" id="UP000008068">
    <property type="component" value="Unassembled WGS sequence"/>
</dbReference>
<dbReference type="HOGENOM" id="CLU_850547_0_0_1"/>
<feature type="region of interest" description="Disordered" evidence="1">
    <location>
        <begin position="181"/>
        <end position="250"/>
    </location>
</feature>
<evidence type="ECO:0000313" key="3">
    <source>
        <dbReference type="Proteomes" id="UP000008068"/>
    </source>
</evidence>
<sequence>MDAAEQAEQQPGPSEDNGEQGPRLEENHQKFLKFKSSFHLQINASNMEFLKQQEEPVIPPRKRELHPIGIDKERGIKLKPAHQETITKGGHTEQLNNYKKMEEEDAKKDKEFEMKTRAAMKCGLANYRRQEKQAILHDQILEAIGANLEPDCSHPSFPVMIVEKGNGDVVPITSIKEFNEVRKEECDREPPKEKRRRMELRDYLNDSDSGSDNDDGLDDVVEVEVEDEEEEEENDDDNDIEEEEARPARPGRLLEMMMRDVIRDDEAHPDGLRGGANDLPNVMQRLENMMERQNRQREAMRNEIVAARGFLPRFAENLLRRNHAADI</sequence>
<protein>
    <submittedName>
        <fullName evidence="2">Uncharacterized protein</fullName>
    </submittedName>
</protein>
<organism evidence="3">
    <name type="scientific">Caenorhabditis brenneri</name>
    <name type="common">Nematode worm</name>
    <dbReference type="NCBI Taxonomy" id="135651"/>
    <lineage>
        <taxon>Eukaryota</taxon>
        <taxon>Metazoa</taxon>
        <taxon>Ecdysozoa</taxon>
        <taxon>Nematoda</taxon>
        <taxon>Chromadorea</taxon>
        <taxon>Rhabditida</taxon>
        <taxon>Rhabditina</taxon>
        <taxon>Rhabditomorpha</taxon>
        <taxon>Rhabditoidea</taxon>
        <taxon>Rhabditidae</taxon>
        <taxon>Peloderinae</taxon>
        <taxon>Caenorhabditis</taxon>
    </lineage>
</organism>
<feature type="region of interest" description="Disordered" evidence="1">
    <location>
        <begin position="1"/>
        <end position="30"/>
    </location>
</feature>
<feature type="compositionally biased region" description="Basic and acidic residues" evidence="1">
    <location>
        <begin position="61"/>
        <end position="76"/>
    </location>
</feature>
<accession>G0MUU1</accession>
<gene>
    <name evidence="2" type="ORF">CAEBREN_22182</name>
</gene>
<feature type="region of interest" description="Disordered" evidence="1">
    <location>
        <begin position="54"/>
        <end position="79"/>
    </location>
</feature>
<evidence type="ECO:0000256" key="1">
    <source>
        <dbReference type="SAM" id="MobiDB-lite"/>
    </source>
</evidence>
<name>G0MUU1_CAEBE</name>
<dbReference type="EMBL" id="GL379813">
    <property type="protein sequence ID" value="EGT44545.1"/>
    <property type="molecule type" value="Genomic_DNA"/>
</dbReference>
<evidence type="ECO:0000313" key="2">
    <source>
        <dbReference type="EMBL" id="EGT44545.1"/>
    </source>
</evidence>
<reference evidence="3" key="1">
    <citation type="submission" date="2011-07" db="EMBL/GenBank/DDBJ databases">
        <authorList>
            <consortium name="Caenorhabditis brenneri Sequencing and Analysis Consortium"/>
            <person name="Wilson R.K."/>
        </authorList>
    </citation>
    <scope>NUCLEOTIDE SEQUENCE [LARGE SCALE GENOMIC DNA]</scope>
    <source>
        <strain evidence="3">PB2801</strain>
    </source>
</reference>
<proteinExistence type="predicted"/>
<dbReference type="AlphaFoldDB" id="G0MUU1"/>